<comment type="caution">
    <text evidence="1">The sequence shown here is derived from an EMBL/GenBank/DDBJ whole genome shotgun (WGS) entry which is preliminary data.</text>
</comment>
<name>A0ACC2H3P3_DALPE</name>
<keyword evidence="2" id="KW-1185">Reference proteome</keyword>
<accession>A0ACC2H3P3</accession>
<protein>
    <submittedName>
        <fullName evidence="1">Uncharacterized protein</fullName>
    </submittedName>
</protein>
<dbReference type="EMBL" id="CM055733">
    <property type="protein sequence ID" value="KAJ8010392.1"/>
    <property type="molecule type" value="Genomic_DNA"/>
</dbReference>
<gene>
    <name evidence="1" type="ORF">DPEC_G00074600</name>
</gene>
<sequence length="104" mass="11230">MVFLRDWIQSGSWQNPPRCRKLARFIQPACARGGGNTTSTSTSTSTTSSTRECVSSRAVLKTTQPLVCGRDLLGSQGAILVTRVVEGNKEKSDHIDSVAEDGFI</sequence>
<reference evidence="1" key="1">
    <citation type="submission" date="2021-05" db="EMBL/GenBank/DDBJ databases">
        <authorList>
            <person name="Pan Q."/>
            <person name="Jouanno E."/>
            <person name="Zahm M."/>
            <person name="Klopp C."/>
            <person name="Cabau C."/>
            <person name="Louis A."/>
            <person name="Berthelot C."/>
            <person name="Parey E."/>
            <person name="Roest Crollius H."/>
            <person name="Montfort J."/>
            <person name="Robinson-Rechavi M."/>
            <person name="Bouchez O."/>
            <person name="Lampietro C."/>
            <person name="Lopez Roques C."/>
            <person name="Donnadieu C."/>
            <person name="Postlethwait J."/>
            <person name="Bobe J."/>
            <person name="Dillon D."/>
            <person name="Chandos A."/>
            <person name="von Hippel F."/>
            <person name="Guiguen Y."/>
        </authorList>
    </citation>
    <scope>NUCLEOTIDE SEQUENCE</scope>
    <source>
        <strain evidence="1">YG-Jan2019</strain>
    </source>
</reference>
<dbReference type="Proteomes" id="UP001157502">
    <property type="component" value="Chromosome 6"/>
</dbReference>
<evidence type="ECO:0000313" key="2">
    <source>
        <dbReference type="Proteomes" id="UP001157502"/>
    </source>
</evidence>
<evidence type="ECO:0000313" key="1">
    <source>
        <dbReference type="EMBL" id="KAJ8010392.1"/>
    </source>
</evidence>
<organism evidence="1 2">
    <name type="scientific">Dallia pectoralis</name>
    <name type="common">Alaska blackfish</name>
    <dbReference type="NCBI Taxonomy" id="75939"/>
    <lineage>
        <taxon>Eukaryota</taxon>
        <taxon>Metazoa</taxon>
        <taxon>Chordata</taxon>
        <taxon>Craniata</taxon>
        <taxon>Vertebrata</taxon>
        <taxon>Euteleostomi</taxon>
        <taxon>Actinopterygii</taxon>
        <taxon>Neopterygii</taxon>
        <taxon>Teleostei</taxon>
        <taxon>Protacanthopterygii</taxon>
        <taxon>Esociformes</taxon>
        <taxon>Umbridae</taxon>
        <taxon>Dallia</taxon>
    </lineage>
</organism>
<proteinExistence type="predicted"/>